<evidence type="ECO:0008006" key="3">
    <source>
        <dbReference type="Google" id="ProtNLM"/>
    </source>
</evidence>
<keyword evidence="2" id="KW-1185">Reference proteome</keyword>
<protein>
    <recommendedName>
        <fullName evidence="3">Transposase</fullName>
    </recommendedName>
</protein>
<sequence>MMAPFRFFEPPRPAGIGSQPSLSIRFIVLIWYYQFRTDVKLFLGRWQGLRQADSSNICLFFLNFPTR</sequence>
<evidence type="ECO:0000313" key="2">
    <source>
        <dbReference type="Proteomes" id="UP001153050"/>
    </source>
</evidence>
<proteinExistence type="predicted"/>
<gene>
    <name evidence="1" type="ORF">MES5069_470045</name>
</gene>
<dbReference type="Proteomes" id="UP001153050">
    <property type="component" value="Unassembled WGS sequence"/>
</dbReference>
<organism evidence="1 2">
    <name type="scientific">Mesorhizobium escarrei</name>
    <dbReference type="NCBI Taxonomy" id="666018"/>
    <lineage>
        <taxon>Bacteria</taxon>
        <taxon>Pseudomonadati</taxon>
        <taxon>Pseudomonadota</taxon>
        <taxon>Alphaproteobacteria</taxon>
        <taxon>Hyphomicrobiales</taxon>
        <taxon>Phyllobacteriaceae</taxon>
        <taxon>Mesorhizobium</taxon>
    </lineage>
</organism>
<accession>A0ABM9E8P0</accession>
<comment type="caution">
    <text evidence="1">The sequence shown here is derived from an EMBL/GenBank/DDBJ whole genome shotgun (WGS) entry which is preliminary data.</text>
</comment>
<evidence type="ECO:0000313" key="1">
    <source>
        <dbReference type="EMBL" id="CAH2405497.1"/>
    </source>
</evidence>
<dbReference type="EMBL" id="CAKXZT010000143">
    <property type="protein sequence ID" value="CAH2405497.1"/>
    <property type="molecule type" value="Genomic_DNA"/>
</dbReference>
<reference evidence="1 2" key="1">
    <citation type="submission" date="2022-03" db="EMBL/GenBank/DDBJ databases">
        <authorList>
            <person name="Brunel B."/>
        </authorList>
    </citation>
    <scope>NUCLEOTIDE SEQUENCE [LARGE SCALE GENOMIC DNA]</scope>
    <source>
        <strain evidence="1">STM5069sample</strain>
    </source>
</reference>
<name>A0ABM9E8P0_9HYPH</name>